<evidence type="ECO:0000259" key="1">
    <source>
        <dbReference type="Pfam" id="PF26138"/>
    </source>
</evidence>
<keyword evidence="3" id="KW-1185">Reference proteome</keyword>
<gene>
    <name evidence="2" type="ORF">BOTBODRAFT_77258</name>
</gene>
<evidence type="ECO:0000313" key="2">
    <source>
        <dbReference type="EMBL" id="KDQ16584.1"/>
    </source>
</evidence>
<sequence>HNSKLTGEEWVQEQLDGPSHGFKDQFGMETPVFRRFVRALRQVGLDDSKFVSAEEQTCIFLHAIVTNLTT</sequence>
<organism evidence="2 3">
    <name type="scientific">Botryobasidium botryosum (strain FD-172 SS1)</name>
    <dbReference type="NCBI Taxonomy" id="930990"/>
    <lineage>
        <taxon>Eukaryota</taxon>
        <taxon>Fungi</taxon>
        <taxon>Dikarya</taxon>
        <taxon>Basidiomycota</taxon>
        <taxon>Agaricomycotina</taxon>
        <taxon>Agaricomycetes</taxon>
        <taxon>Cantharellales</taxon>
        <taxon>Botryobasidiaceae</taxon>
        <taxon>Botryobasidium</taxon>
    </lineage>
</organism>
<reference evidence="3" key="1">
    <citation type="journal article" date="2014" name="Proc. Natl. Acad. Sci. U.S.A.">
        <title>Extensive sampling of basidiomycete genomes demonstrates inadequacy of the white-rot/brown-rot paradigm for wood decay fungi.</title>
        <authorList>
            <person name="Riley R."/>
            <person name="Salamov A.A."/>
            <person name="Brown D.W."/>
            <person name="Nagy L.G."/>
            <person name="Floudas D."/>
            <person name="Held B.W."/>
            <person name="Levasseur A."/>
            <person name="Lombard V."/>
            <person name="Morin E."/>
            <person name="Otillar R."/>
            <person name="Lindquist E.A."/>
            <person name="Sun H."/>
            <person name="LaButti K.M."/>
            <person name="Schmutz J."/>
            <person name="Jabbour D."/>
            <person name="Luo H."/>
            <person name="Baker S.E."/>
            <person name="Pisabarro A.G."/>
            <person name="Walton J.D."/>
            <person name="Blanchette R.A."/>
            <person name="Henrissat B."/>
            <person name="Martin F."/>
            <person name="Cullen D."/>
            <person name="Hibbett D.S."/>
            <person name="Grigoriev I.V."/>
        </authorList>
    </citation>
    <scope>NUCLEOTIDE SEQUENCE [LARGE SCALE GENOMIC DNA]</scope>
    <source>
        <strain evidence="3">FD-172 SS1</strain>
    </source>
</reference>
<proteinExistence type="predicted"/>
<protein>
    <recommendedName>
        <fullName evidence="1">DUF8040 domain-containing protein</fullName>
    </recommendedName>
</protein>
<dbReference type="Pfam" id="PF26138">
    <property type="entry name" value="DUF8040"/>
    <property type="match status" value="1"/>
</dbReference>
<feature type="domain" description="DUF8040" evidence="1">
    <location>
        <begin position="2"/>
        <end position="69"/>
    </location>
</feature>
<feature type="non-terminal residue" evidence="2">
    <location>
        <position position="70"/>
    </location>
</feature>
<feature type="non-terminal residue" evidence="2">
    <location>
        <position position="1"/>
    </location>
</feature>
<dbReference type="STRING" id="930990.A0A067MM03"/>
<evidence type="ECO:0000313" key="3">
    <source>
        <dbReference type="Proteomes" id="UP000027195"/>
    </source>
</evidence>
<dbReference type="HOGENOM" id="CLU_171507_1_0_1"/>
<dbReference type="OrthoDB" id="2430314at2759"/>
<accession>A0A067MM03</accession>
<dbReference type="InterPro" id="IPR058353">
    <property type="entry name" value="DUF8040"/>
</dbReference>
<dbReference type="EMBL" id="KL198027">
    <property type="protein sequence ID" value="KDQ16584.1"/>
    <property type="molecule type" value="Genomic_DNA"/>
</dbReference>
<dbReference type="Proteomes" id="UP000027195">
    <property type="component" value="Unassembled WGS sequence"/>
</dbReference>
<dbReference type="InParanoid" id="A0A067MM03"/>
<name>A0A067MM03_BOTB1</name>
<dbReference type="AlphaFoldDB" id="A0A067MM03"/>